<organism evidence="13 14">
    <name type="scientific">Candidatus Mesenet longicola</name>
    <dbReference type="NCBI Taxonomy" id="1892558"/>
    <lineage>
        <taxon>Bacteria</taxon>
        <taxon>Pseudomonadati</taxon>
        <taxon>Pseudomonadota</taxon>
        <taxon>Alphaproteobacteria</taxon>
        <taxon>Rickettsiales</taxon>
        <taxon>Anaplasmataceae</taxon>
        <taxon>Candidatus Mesenet</taxon>
    </lineage>
</organism>
<dbReference type="GO" id="GO:0004814">
    <property type="term" value="F:arginine-tRNA ligase activity"/>
    <property type="evidence" value="ECO:0007669"/>
    <property type="project" value="InterPro"/>
</dbReference>
<evidence type="ECO:0000259" key="12">
    <source>
        <dbReference type="Pfam" id="PF05746"/>
    </source>
</evidence>
<dbReference type="PRINTS" id="PR01045">
    <property type="entry name" value="TRNASYNTHGB"/>
</dbReference>
<evidence type="ECO:0000256" key="6">
    <source>
        <dbReference type="ARBA" id="ARBA00022741"/>
    </source>
</evidence>
<dbReference type="GO" id="GO:0005524">
    <property type="term" value="F:ATP binding"/>
    <property type="evidence" value="ECO:0007669"/>
    <property type="project" value="UniProtKB-UniRule"/>
</dbReference>
<evidence type="ECO:0000256" key="2">
    <source>
        <dbReference type="ARBA" id="ARBA00008226"/>
    </source>
</evidence>
<evidence type="ECO:0000313" key="14">
    <source>
        <dbReference type="Proteomes" id="UP000637906"/>
    </source>
</evidence>
<dbReference type="Pfam" id="PF02092">
    <property type="entry name" value="tRNA_synt_2f"/>
    <property type="match status" value="1"/>
</dbReference>
<dbReference type="InterPro" id="IPR006194">
    <property type="entry name" value="Gly-tRNA-synth_heterodimer"/>
</dbReference>
<accession>A0A8J3HUZ2</accession>
<dbReference type="EC" id="6.1.1.14" evidence="11"/>
<dbReference type="Gene3D" id="1.10.730.10">
    <property type="entry name" value="Isoleucyl-tRNA Synthetase, Domain 1"/>
    <property type="match status" value="1"/>
</dbReference>
<dbReference type="GO" id="GO:0006420">
    <property type="term" value="P:arginyl-tRNA aminoacylation"/>
    <property type="evidence" value="ECO:0007669"/>
    <property type="project" value="InterPro"/>
</dbReference>
<dbReference type="InterPro" id="IPR015944">
    <property type="entry name" value="Gly-tRNA-synth_bsu"/>
</dbReference>
<dbReference type="SUPFAM" id="SSF109604">
    <property type="entry name" value="HD-domain/PDEase-like"/>
    <property type="match status" value="1"/>
</dbReference>
<comment type="subunit">
    <text evidence="3 11">Tetramer of two alpha and two beta subunits.</text>
</comment>
<evidence type="ECO:0000313" key="13">
    <source>
        <dbReference type="EMBL" id="GHM59752.1"/>
    </source>
</evidence>
<evidence type="ECO:0000256" key="3">
    <source>
        <dbReference type="ARBA" id="ARBA00011209"/>
    </source>
</evidence>
<name>A0A8J3HUZ2_9RICK</name>
<keyword evidence="6 11" id="KW-0547">Nucleotide-binding</keyword>
<keyword evidence="7 11" id="KW-0067">ATP-binding</keyword>
<keyword evidence="8 11" id="KW-0648">Protein biosynthesis</keyword>
<keyword evidence="14" id="KW-1185">Reference proteome</keyword>
<evidence type="ECO:0000256" key="9">
    <source>
        <dbReference type="ARBA" id="ARBA00023146"/>
    </source>
</evidence>
<proteinExistence type="inferred from homology"/>
<evidence type="ECO:0000256" key="4">
    <source>
        <dbReference type="ARBA" id="ARBA00022490"/>
    </source>
</evidence>
<evidence type="ECO:0000256" key="1">
    <source>
        <dbReference type="ARBA" id="ARBA00004496"/>
    </source>
</evidence>
<dbReference type="EMBL" id="BNGU01000032">
    <property type="protein sequence ID" value="GHM59752.1"/>
    <property type="molecule type" value="Genomic_DNA"/>
</dbReference>
<feature type="domain" description="DALR anticodon binding" evidence="12">
    <location>
        <begin position="568"/>
        <end position="675"/>
    </location>
</feature>
<comment type="similarity">
    <text evidence="2 11">Belongs to the class-II aminoacyl-tRNA synthetase family.</text>
</comment>
<dbReference type="GO" id="GO:0005829">
    <property type="term" value="C:cytosol"/>
    <property type="evidence" value="ECO:0007669"/>
    <property type="project" value="TreeGrafter"/>
</dbReference>
<reference evidence="13 14" key="1">
    <citation type="journal article" date="2021" name="Microb. Ecol.">
        <title>Candidatus Mesenet longicola: Novel Endosymbionts of Brontispa longissima that Induce Cytoplasmic Incompatibility.</title>
        <authorList>
            <person name="Takano S."/>
            <person name="Gotoh Y."/>
            <person name="Hayashi T."/>
        </authorList>
    </citation>
    <scope>NUCLEOTIDE SEQUENCE [LARGE SCALE GENOMIC DNA]</scope>
    <source>
        <strain evidence="13">L5</strain>
    </source>
</reference>
<comment type="catalytic activity">
    <reaction evidence="10 11">
        <text>tRNA(Gly) + glycine + ATP = glycyl-tRNA(Gly) + AMP + diphosphate</text>
        <dbReference type="Rhea" id="RHEA:16013"/>
        <dbReference type="Rhea" id="RHEA-COMP:9664"/>
        <dbReference type="Rhea" id="RHEA-COMP:9683"/>
        <dbReference type="ChEBI" id="CHEBI:30616"/>
        <dbReference type="ChEBI" id="CHEBI:33019"/>
        <dbReference type="ChEBI" id="CHEBI:57305"/>
        <dbReference type="ChEBI" id="CHEBI:78442"/>
        <dbReference type="ChEBI" id="CHEBI:78522"/>
        <dbReference type="ChEBI" id="CHEBI:456215"/>
        <dbReference type="EC" id="6.1.1.14"/>
    </reaction>
</comment>
<evidence type="ECO:0000256" key="7">
    <source>
        <dbReference type="ARBA" id="ARBA00022840"/>
    </source>
</evidence>
<evidence type="ECO:0000256" key="5">
    <source>
        <dbReference type="ARBA" id="ARBA00022598"/>
    </source>
</evidence>
<sequence length="686" mass="79304">MEEIPPKMQSNAVIQIKNYIDSALNNGNIKFQSTDVFITTRRFVILVNKLDAQKLDEEIKGPNINAPKKAIEGFLRKTKKNIDELLVREIKNEKFYFACNINTQINLEEFFKKVLEEMLRDFSWPKSMRWGNVKERWIRPIRSMLCILDDRVIPVTFADIVASNVTFGHRFLSIKKFNVSKIDDYLNFLDENYVILDQNKRKEYILKQIREFEIDNKLQLEENEKLLDELNGLVEYPIVLFGEVGNFDLPVEVISSVICSQQKYLILSRYKNDKKKISHFATVVSVINDQVIQGYERVLSARLTDAQFFVNQDKKYNLDYYSNKLNLISFHDHLGSVTEKVKRITALAKYIAIWIPLASLLKVERAATLAKADLATSMVREFPELQGVMGGYYASYFNEDKEVIDAIINHYLPLGPKQNCPSSTITIAIALADKVDNLVGFAIAGEKFSSSSDPFALRRNAIGLIRIILENNLNISINLLLDKSASLYPKSLFSKKLERQKSSKKQVVEIVFKFCLERFKVILREINLPKNIIESIPIEGKIIDFLNIKKKAIILNNYIKTDNGKHILNTYKRVNNIINKSNATYEPKKLNKLMLYSIKSLIEKEEIVLLKRIKSTYKDVKHIIKKDDFTIALDELVGFYSIVNDFMDNVQINCDSEKLRRNRMNLIVAIHQIFHLIADFSKVLGH</sequence>
<keyword evidence="9 11" id="KW-0030">Aminoacyl-tRNA synthetase</keyword>
<keyword evidence="4 11" id="KW-0963">Cytoplasm</keyword>
<gene>
    <name evidence="11 13" type="primary">glyS</name>
    <name evidence="13" type="ORF">sL5_07450</name>
</gene>
<dbReference type="NCBIfam" id="TIGR00211">
    <property type="entry name" value="glyS"/>
    <property type="match status" value="1"/>
</dbReference>
<dbReference type="HAMAP" id="MF_00255">
    <property type="entry name" value="Gly_tRNA_synth_beta"/>
    <property type="match status" value="1"/>
</dbReference>
<evidence type="ECO:0000256" key="11">
    <source>
        <dbReference type="HAMAP-Rule" id="MF_00255"/>
    </source>
</evidence>
<dbReference type="PROSITE" id="PS50861">
    <property type="entry name" value="AA_TRNA_LIGASE_II_GLYAB"/>
    <property type="match status" value="1"/>
</dbReference>
<dbReference type="PANTHER" id="PTHR30075:SF2">
    <property type="entry name" value="GLYCINE--TRNA LIGASE, CHLOROPLASTIC_MITOCHONDRIAL 2"/>
    <property type="match status" value="1"/>
</dbReference>
<dbReference type="PANTHER" id="PTHR30075">
    <property type="entry name" value="GLYCYL-TRNA SYNTHETASE"/>
    <property type="match status" value="1"/>
</dbReference>
<dbReference type="GO" id="GO:0004820">
    <property type="term" value="F:glycine-tRNA ligase activity"/>
    <property type="evidence" value="ECO:0007669"/>
    <property type="project" value="UniProtKB-UniRule"/>
</dbReference>
<comment type="subcellular location">
    <subcellularLocation>
        <location evidence="1 11">Cytoplasm</location>
    </subcellularLocation>
</comment>
<evidence type="ECO:0000256" key="10">
    <source>
        <dbReference type="ARBA" id="ARBA00047937"/>
    </source>
</evidence>
<dbReference type="Pfam" id="PF05746">
    <property type="entry name" value="DALR_1"/>
    <property type="match status" value="1"/>
</dbReference>
<comment type="caution">
    <text evidence="13">The sequence shown here is derived from an EMBL/GenBank/DDBJ whole genome shotgun (WGS) entry which is preliminary data.</text>
</comment>
<dbReference type="AlphaFoldDB" id="A0A8J3HUZ2"/>
<keyword evidence="5 11" id="KW-0436">Ligase</keyword>
<dbReference type="GO" id="GO:0006426">
    <property type="term" value="P:glycyl-tRNA aminoacylation"/>
    <property type="evidence" value="ECO:0007669"/>
    <property type="project" value="UniProtKB-UniRule"/>
</dbReference>
<dbReference type="Proteomes" id="UP000637906">
    <property type="component" value="Unassembled WGS sequence"/>
</dbReference>
<dbReference type="InterPro" id="IPR008909">
    <property type="entry name" value="DALR_anticod-bd"/>
</dbReference>
<protein>
    <recommendedName>
        <fullName evidence="11">Glycine--tRNA ligase beta subunit</fullName>
        <ecNumber evidence="11">6.1.1.14</ecNumber>
    </recommendedName>
    <alternativeName>
        <fullName evidence="11">Glycyl-tRNA synthetase beta subunit</fullName>
        <shortName evidence="11">GlyRS</shortName>
    </alternativeName>
</protein>
<evidence type="ECO:0000256" key="8">
    <source>
        <dbReference type="ARBA" id="ARBA00022917"/>
    </source>
</evidence>